<protein>
    <submittedName>
        <fullName evidence="2">DUF2512 family protein</fullName>
    </submittedName>
</protein>
<evidence type="ECO:0000313" key="2">
    <source>
        <dbReference type="EMBL" id="RFU70405.1"/>
    </source>
</evidence>
<keyword evidence="1" id="KW-1133">Transmembrane helix</keyword>
<gene>
    <name evidence="2" type="ORF">D0469_07390</name>
</gene>
<dbReference type="RefSeq" id="WP_117325987.1">
    <property type="nucleotide sequence ID" value="NZ_QVTE01000016.1"/>
</dbReference>
<feature type="transmembrane region" description="Helical" evidence="1">
    <location>
        <begin position="59"/>
        <end position="80"/>
    </location>
</feature>
<dbReference type="Pfam" id="PF10710">
    <property type="entry name" value="DUF2512"/>
    <property type="match status" value="1"/>
</dbReference>
<reference evidence="2 3" key="1">
    <citation type="submission" date="2018-08" db="EMBL/GenBank/DDBJ databases">
        <title>Bacillus chawlae sp. nov., Bacillus glennii sp. nov., and Bacillus saganii sp. nov. Isolated from the Vehicle Assembly Building at Kennedy Space Center where the Viking Spacecraft were Assembled.</title>
        <authorList>
            <person name="Seuylemezian A."/>
            <person name="Vaishampayan P."/>
        </authorList>
    </citation>
    <scope>NUCLEOTIDE SEQUENCE [LARGE SCALE GENOMIC DNA]</scope>
    <source>
        <strain evidence="2 3">V47-23a</strain>
    </source>
</reference>
<comment type="caution">
    <text evidence="2">The sequence shown here is derived from an EMBL/GenBank/DDBJ whole genome shotgun (WGS) entry which is preliminary data.</text>
</comment>
<evidence type="ECO:0000313" key="3">
    <source>
        <dbReference type="Proteomes" id="UP000264541"/>
    </source>
</evidence>
<feature type="transmembrane region" description="Helical" evidence="1">
    <location>
        <begin position="86"/>
        <end position="104"/>
    </location>
</feature>
<keyword evidence="1" id="KW-0812">Transmembrane</keyword>
<dbReference type="EMBL" id="QVTE01000016">
    <property type="protein sequence ID" value="RFU70405.1"/>
    <property type="molecule type" value="Genomic_DNA"/>
</dbReference>
<accession>A0A372LQB8</accession>
<organism evidence="2 3">
    <name type="scientific">Peribacillus saganii</name>
    <dbReference type="NCBI Taxonomy" id="2303992"/>
    <lineage>
        <taxon>Bacteria</taxon>
        <taxon>Bacillati</taxon>
        <taxon>Bacillota</taxon>
        <taxon>Bacilli</taxon>
        <taxon>Bacillales</taxon>
        <taxon>Bacillaceae</taxon>
        <taxon>Peribacillus</taxon>
    </lineage>
</organism>
<keyword evidence="3" id="KW-1185">Reference proteome</keyword>
<proteinExistence type="predicted"/>
<evidence type="ECO:0000256" key="1">
    <source>
        <dbReference type="SAM" id="Phobius"/>
    </source>
</evidence>
<sequence>MPRSTALFVKFISVLSVLAIILALFYAHSFGSVLSISIFLTIIGFIVGDLYVLPKTSNITATIIDFGLAFMVIWITSRAAGYQGKAVEASFFSAIAVSIVEYLFHKALLRSKQVIG</sequence>
<name>A0A372LQB8_9BACI</name>
<dbReference type="Proteomes" id="UP000264541">
    <property type="component" value="Unassembled WGS sequence"/>
</dbReference>
<dbReference type="AlphaFoldDB" id="A0A372LQB8"/>
<feature type="transmembrane region" description="Helical" evidence="1">
    <location>
        <begin position="33"/>
        <end position="52"/>
    </location>
</feature>
<feature type="transmembrane region" description="Helical" evidence="1">
    <location>
        <begin position="7"/>
        <end position="27"/>
    </location>
</feature>
<dbReference type="OrthoDB" id="2111682at2"/>
<dbReference type="InterPro" id="IPR019649">
    <property type="entry name" value="DUF2512"/>
</dbReference>
<keyword evidence="1" id="KW-0472">Membrane</keyword>